<sequence>MFEYFPTAPYTWNLSVVATLNSGGLIDEVDRACRPIKDAASAGEDAGTTDFLRAWTALTDQLVGQAEDAEKAGHIRTAGQLYFRANNYLAQAERMLAHSSPDRVPTYRRMLEIAQKAFDTHSPRVSRVEVPYEGTTLPAYFSQAPATDDGPAPVIVLVNGLDSTKEHMYASNHWEELAARGISCLMLDQPGTGEAIRLQGLTARIDTEVWGAAAVDYLESRDDVDSTRIGIVGWSLGGYYAPRAAAFEKRFALCVAWGANHNWGAVQRRRKEREGERPVPHYWSHVLWVWGQEGSEQDLDGFLAFADDVHLDGVVENITVPFLIAHGANDRQIPVDYAHRSYEQAVNSPKRELRIFTPEEGATEHIGLDHLPHVSVFVADWVADTFAGLKD</sequence>
<dbReference type="Pfam" id="PF12697">
    <property type="entry name" value="Abhydrolase_6"/>
    <property type="match status" value="1"/>
</dbReference>
<dbReference type="InterPro" id="IPR000073">
    <property type="entry name" value="AB_hydrolase_1"/>
</dbReference>
<keyword evidence="4" id="KW-1185">Reference proteome</keyword>
<dbReference type="GO" id="GO:0003824">
    <property type="term" value="F:catalytic activity"/>
    <property type="evidence" value="ECO:0007669"/>
    <property type="project" value="UniProtKB-ARBA"/>
</dbReference>
<evidence type="ECO:0000313" key="3">
    <source>
        <dbReference type="EMBL" id="SOD97970.1"/>
    </source>
</evidence>
<dbReference type="EMBL" id="OCNK01000002">
    <property type="protein sequence ID" value="SOD97970.1"/>
    <property type="molecule type" value="Genomic_DNA"/>
</dbReference>
<evidence type="ECO:0000259" key="2">
    <source>
        <dbReference type="Pfam" id="PF12697"/>
    </source>
</evidence>
<dbReference type="PANTHER" id="PTHR22946:SF12">
    <property type="entry name" value="CONIDIAL PIGMENT BIOSYNTHESIS PROTEIN AYG1 (AFU_ORTHOLOGUE AFUA_2G17550)"/>
    <property type="match status" value="1"/>
</dbReference>
<dbReference type="InterPro" id="IPR050261">
    <property type="entry name" value="FrsA_esterase"/>
</dbReference>
<evidence type="ECO:0000313" key="4">
    <source>
        <dbReference type="Proteomes" id="UP000219482"/>
    </source>
</evidence>
<proteinExistence type="inferred from homology"/>
<organism evidence="3 4">
    <name type="scientific">Blastococcus haudaquaticus</name>
    <dbReference type="NCBI Taxonomy" id="1938745"/>
    <lineage>
        <taxon>Bacteria</taxon>
        <taxon>Bacillati</taxon>
        <taxon>Actinomycetota</taxon>
        <taxon>Actinomycetes</taxon>
        <taxon>Geodermatophilales</taxon>
        <taxon>Geodermatophilaceae</taxon>
        <taxon>Blastococcus</taxon>
    </lineage>
</organism>
<dbReference type="SUPFAM" id="SSF53474">
    <property type="entry name" value="alpha/beta-Hydrolases"/>
    <property type="match status" value="1"/>
</dbReference>
<reference evidence="4" key="1">
    <citation type="submission" date="2017-09" db="EMBL/GenBank/DDBJ databases">
        <authorList>
            <person name="Varghese N."/>
            <person name="Submissions S."/>
        </authorList>
    </citation>
    <scope>NUCLEOTIDE SEQUENCE [LARGE SCALE GENOMIC DNA]</scope>
    <source>
        <strain evidence="4">DSM 44270</strain>
    </source>
</reference>
<dbReference type="AlphaFoldDB" id="A0A286GR22"/>
<dbReference type="Proteomes" id="UP000219482">
    <property type="component" value="Unassembled WGS sequence"/>
</dbReference>
<feature type="domain" description="AB hydrolase-1" evidence="2">
    <location>
        <begin position="155"/>
        <end position="375"/>
    </location>
</feature>
<protein>
    <recommendedName>
        <fullName evidence="2">AB hydrolase-1 domain-containing protein</fullName>
    </recommendedName>
</protein>
<dbReference type="PANTHER" id="PTHR22946">
    <property type="entry name" value="DIENELACTONE HYDROLASE DOMAIN-CONTAINING PROTEIN-RELATED"/>
    <property type="match status" value="1"/>
</dbReference>
<name>A0A286GR22_9ACTN</name>
<accession>A0A286GR22</accession>
<dbReference type="Gene3D" id="3.40.50.1820">
    <property type="entry name" value="alpha/beta hydrolase"/>
    <property type="match status" value="1"/>
</dbReference>
<dbReference type="OrthoDB" id="9765647at2"/>
<evidence type="ECO:0000256" key="1">
    <source>
        <dbReference type="ARBA" id="ARBA00038115"/>
    </source>
</evidence>
<dbReference type="Gene3D" id="1.20.1440.110">
    <property type="entry name" value="acylaminoacyl peptidase"/>
    <property type="match status" value="1"/>
</dbReference>
<gene>
    <name evidence="3" type="ORF">SAMN06272739_1678</name>
</gene>
<dbReference type="InterPro" id="IPR029058">
    <property type="entry name" value="AB_hydrolase_fold"/>
</dbReference>
<comment type="similarity">
    <text evidence="1">Belongs to the AB hydrolase superfamily. FUS2 hydrolase family.</text>
</comment>
<dbReference type="RefSeq" id="WP_097183446.1">
    <property type="nucleotide sequence ID" value="NZ_OCNK01000002.1"/>
</dbReference>